<keyword evidence="11" id="KW-0511">Multifunctional enzyme</keyword>
<dbReference type="InterPro" id="IPR001460">
    <property type="entry name" value="PCN-bd_Tpept"/>
</dbReference>
<dbReference type="GO" id="GO:0071555">
    <property type="term" value="P:cell wall organization"/>
    <property type="evidence" value="ECO:0007669"/>
    <property type="project" value="UniProtKB-KW"/>
</dbReference>
<dbReference type="EMBL" id="PFEE01000025">
    <property type="protein sequence ID" value="PJE63821.1"/>
    <property type="molecule type" value="Genomic_DNA"/>
</dbReference>
<evidence type="ECO:0000256" key="3">
    <source>
        <dbReference type="ARBA" id="ARBA00022645"/>
    </source>
</evidence>
<gene>
    <name evidence="18" type="ORF">COU89_01070</name>
</gene>
<evidence type="ECO:0000256" key="12">
    <source>
        <dbReference type="ARBA" id="ARBA00023316"/>
    </source>
</evidence>
<dbReference type="GO" id="GO:0008360">
    <property type="term" value="P:regulation of cell shape"/>
    <property type="evidence" value="ECO:0007669"/>
    <property type="project" value="UniProtKB-KW"/>
</dbReference>
<evidence type="ECO:0000259" key="17">
    <source>
        <dbReference type="Pfam" id="PF00912"/>
    </source>
</evidence>
<protein>
    <recommendedName>
        <fullName evidence="13">peptidoglycan glycosyltransferase</fullName>
        <ecNumber evidence="13">2.4.99.28</ecNumber>
    </recommendedName>
</protein>
<comment type="subcellular location">
    <subcellularLocation>
        <location evidence="1">Cell membrane</location>
    </subcellularLocation>
</comment>
<dbReference type="PANTHER" id="PTHR32282">
    <property type="entry name" value="BINDING PROTEIN TRANSPEPTIDASE, PUTATIVE-RELATED"/>
    <property type="match status" value="1"/>
</dbReference>
<dbReference type="AlphaFoldDB" id="A0A2M8KV87"/>
<dbReference type="EC" id="2.4.99.28" evidence="13"/>
<comment type="caution">
    <text evidence="18">The sequence shown here is derived from an EMBL/GenBank/DDBJ whole genome shotgun (WGS) entry which is preliminary data.</text>
</comment>
<keyword evidence="3" id="KW-0121">Carboxypeptidase</keyword>
<dbReference type="Pfam" id="PF00905">
    <property type="entry name" value="Transpeptidase"/>
    <property type="match status" value="1"/>
</dbReference>
<dbReference type="InterPro" id="IPR023346">
    <property type="entry name" value="Lysozyme-like_dom_sf"/>
</dbReference>
<sequence>MILVADFIAGLVYHIRMKDYGAVGSRRKHLSLSFKSIRFTPKSIAIAIASCIILFLGLLFWITKDLPTPDSIITNAKYSTTILDRNDKVIYEVFQDKNIVPITYQELPKDLIQATISVEDKDFFKHGGFSIGGIFRALLRDIFLGKAEGGSTLNQQLIKNTLLTPEKSVIRKLKEFILAIELERRYTKEQILEMYFNQTPYGGTTWGVGSAAQFYFDKKPSQLTLLQSAILAGLPQNPSIYSPFIGEKDAYIHRTEQVLRRLREDNYITKETEKELVAQLPQVKFVGKGSAIQAGHFVFYVKDQLDKVLANDALLQKGLVIKTTLDLDLQKQAEKIVKDEVVKAKGLNLTNGALVAMDPKTGEILAMVGSLDYNNEDFGKFNVTTAQRQPGSALKPFMYALAFENNYTPASILMDVPTEFFSGSETEKPYKPENYDGKYRGPVQFRFSLGSSLNVPAVKLLAQIGIRPFLQKLSDAGLTTLQPTDETMRNVGLSLVLGGGDVRLIDLATAYTSLANAGTSTAPIAIREVRDYRNRLIYKP</sequence>
<keyword evidence="8" id="KW-0133">Cell shape</keyword>
<keyword evidence="9" id="KW-0573">Peptidoglycan synthesis</keyword>
<keyword evidence="15" id="KW-0812">Transmembrane</keyword>
<comment type="catalytic activity">
    <reaction evidence="14">
        <text>[GlcNAc-(1-&gt;4)-Mur2Ac(oyl-L-Ala-gamma-D-Glu-L-Lys-D-Ala-D-Ala)](n)-di-trans,octa-cis-undecaprenyl diphosphate + beta-D-GlcNAc-(1-&gt;4)-Mur2Ac(oyl-L-Ala-gamma-D-Glu-L-Lys-D-Ala-D-Ala)-di-trans,octa-cis-undecaprenyl diphosphate = [GlcNAc-(1-&gt;4)-Mur2Ac(oyl-L-Ala-gamma-D-Glu-L-Lys-D-Ala-D-Ala)](n+1)-di-trans,octa-cis-undecaprenyl diphosphate + di-trans,octa-cis-undecaprenyl diphosphate + H(+)</text>
        <dbReference type="Rhea" id="RHEA:23708"/>
        <dbReference type="Rhea" id="RHEA-COMP:9602"/>
        <dbReference type="Rhea" id="RHEA-COMP:9603"/>
        <dbReference type="ChEBI" id="CHEBI:15378"/>
        <dbReference type="ChEBI" id="CHEBI:58405"/>
        <dbReference type="ChEBI" id="CHEBI:60033"/>
        <dbReference type="ChEBI" id="CHEBI:78435"/>
        <dbReference type="EC" id="2.4.99.28"/>
    </reaction>
</comment>
<dbReference type="GO" id="GO:0008658">
    <property type="term" value="F:penicillin binding"/>
    <property type="evidence" value="ECO:0007669"/>
    <property type="project" value="InterPro"/>
</dbReference>
<proteinExistence type="predicted"/>
<reference evidence="19" key="1">
    <citation type="submission" date="2017-09" db="EMBL/GenBank/DDBJ databases">
        <title>Depth-based differentiation of microbial function through sediment-hosted aquifers and enrichment of novel symbionts in the deep terrestrial subsurface.</title>
        <authorList>
            <person name="Probst A.J."/>
            <person name="Ladd B."/>
            <person name="Jarett J.K."/>
            <person name="Geller-Mcgrath D.E."/>
            <person name="Sieber C.M.K."/>
            <person name="Emerson J.B."/>
            <person name="Anantharaman K."/>
            <person name="Thomas B.C."/>
            <person name="Malmstrom R."/>
            <person name="Stieglmeier M."/>
            <person name="Klingl A."/>
            <person name="Woyke T."/>
            <person name="Ryan C.M."/>
            <person name="Banfield J.F."/>
        </authorList>
    </citation>
    <scope>NUCLEOTIDE SEQUENCE [LARGE SCALE GENOMIC DNA]</scope>
</reference>
<feature type="transmembrane region" description="Helical" evidence="15">
    <location>
        <begin position="44"/>
        <end position="62"/>
    </location>
</feature>
<feature type="domain" description="Glycosyl transferase family 51" evidence="17">
    <location>
        <begin position="89"/>
        <end position="262"/>
    </location>
</feature>
<dbReference type="Proteomes" id="UP000231569">
    <property type="component" value="Unassembled WGS sequence"/>
</dbReference>
<keyword evidence="10 15" id="KW-0472">Membrane</keyword>
<evidence type="ECO:0000256" key="14">
    <source>
        <dbReference type="ARBA" id="ARBA00049902"/>
    </source>
</evidence>
<evidence type="ECO:0000256" key="11">
    <source>
        <dbReference type="ARBA" id="ARBA00023268"/>
    </source>
</evidence>
<dbReference type="InterPro" id="IPR050396">
    <property type="entry name" value="Glycosyltr_51/Transpeptidase"/>
</dbReference>
<dbReference type="Pfam" id="PF00912">
    <property type="entry name" value="Transgly"/>
    <property type="match status" value="1"/>
</dbReference>
<feature type="domain" description="Penicillin-binding protein transpeptidase" evidence="16">
    <location>
        <begin position="352"/>
        <end position="532"/>
    </location>
</feature>
<evidence type="ECO:0000313" key="19">
    <source>
        <dbReference type="Proteomes" id="UP000231569"/>
    </source>
</evidence>
<evidence type="ECO:0000256" key="9">
    <source>
        <dbReference type="ARBA" id="ARBA00022984"/>
    </source>
</evidence>
<keyword evidence="5" id="KW-0328">Glycosyltransferase</keyword>
<evidence type="ECO:0000256" key="2">
    <source>
        <dbReference type="ARBA" id="ARBA00022475"/>
    </source>
</evidence>
<evidence type="ECO:0000256" key="8">
    <source>
        <dbReference type="ARBA" id="ARBA00022960"/>
    </source>
</evidence>
<dbReference type="PANTHER" id="PTHR32282:SF11">
    <property type="entry name" value="PENICILLIN-BINDING PROTEIN 1B"/>
    <property type="match status" value="1"/>
</dbReference>
<keyword evidence="12" id="KW-0961">Cell wall biogenesis/degradation</keyword>
<dbReference type="InterPro" id="IPR036950">
    <property type="entry name" value="PBP_transglycosylase"/>
</dbReference>
<evidence type="ECO:0000256" key="4">
    <source>
        <dbReference type="ARBA" id="ARBA00022670"/>
    </source>
</evidence>
<evidence type="ECO:0000256" key="10">
    <source>
        <dbReference type="ARBA" id="ARBA00023136"/>
    </source>
</evidence>
<evidence type="ECO:0000313" key="18">
    <source>
        <dbReference type="EMBL" id="PJE63821.1"/>
    </source>
</evidence>
<dbReference type="SUPFAM" id="SSF56601">
    <property type="entry name" value="beta-lactamase/transpeptidase-like"/>
    <property type="match status" value="1"/>
</dbReference>
<dbReference type="Gene3D" id="1.10.3810.10">
    <property type="entry name" value="Biosynthetic peptidoglycan transglycosylase-like"/>
    <property type="match status" value="1"/>
</dbReference>
<dbReference type="InterPro" id="IPR001264">
    <property type="entry name" value="Glyco_trans_51"/>
</dbReference>
<organism evidence="18 19">
    <name type="scientific">Candidatus Roizmanbacteria bacterium CG10_big_fil_rev_8_21_14_0_10_45_7</name>
    <dbReference type="NCBI Taxonomy" id="1974854"/>
    <lineage>
        <taxon>Bacteria</taxon>
        <taxon>Candidatus Roizmaniibacteriota</taxon>
    </lineage>
</organism>
<evidence type="ECO:0000256" key="5">
    <source>
        <dbReference type="ARBA" id="ARBA00022676"/>
    </source>
</evidence>
<evidence type="ECO:0000256" key="15">
    <source>
        <dbReference type="SAM" id="Phobius"/>
    </source>
</evidence>
<dbReference type="SUPFAM" id="SSF53955">
    <property type="entry name" value="Lysozyme-like"/>
    <property type="match status" value="1"/>
</dbReference>
<name>A0A2M8KV87_9BACT</name>
<evidence type="ECO:0000256" key="6">
    <source>
        <dbReference type="ARBA" id="ARBA00022679"/>
    </source>
</evidence>
<keyword evidence="6" id="KW-0808">Transferase</keyword>
<feature type="non-terminal residue" evidence="18">
    <location>
        <position position="540"/>
    </location>
</feature>
<keyword evidence="15" id="KW-1133">Transmembrane helix</keyword>
<keyword evidence="7" id="KW-0378">Hydrolase</keyword>
<dbReference type="GO" id="GO:0005886">
    <property type="term" value="C:plasma membrane"/>
    <property type="evidence" value="ECO:0007669"/>
    <property type="project" value="UniProtKB-SubCell"/>
</dbReference>
<dbReference type="InterPro" id="IPR012338">
    <property type="entry name" value="Beta-lactam/transpept-like"/>
</dbReference>
<evidence type="ECO:0000256" key="13">
    <source>
        <dbReference type="ARBA" id="ARBA00044770"/>
    </source>
</evidence>
<dbReference type="Gene3D" id="3.40.710.10">
    <property type="entry name" value="DD-peptidase/beta-lactamase superfamily"/>
    <property type="match status" value="1"/>
</dbReference>
<dbReference type="GO" id="GO:0009252">
    <property type="term" value="P:peptidoglycan biosynthetic process"/>
    <property type="evidence" value="ECO:0007669"/>
    <property type="project" value="UniProtKB-KW"/>
</dbReference>
<dbReference type="GO" id="GO:0030288">
    <property type="term" value="C:outer membrane-bounded periplasmic space"/>
    <property type="evidence" value="ECO:0007669"/>
    <property type="project" value="TreeGrafter"/>
</dbReference>
<evidence type="ECO:0000256" key="1">
    <source>
        <dbReference type="ARBA" id="ARBA00004236"/>
    </source>
</evidence>
<dbReference type="GO" id="GO:0004180">
    <property type="term" value="F:carboxypeptidase activity"/>
    <property type="evidence" value="ECO:0007669"/>
    <property type="project" value="UniProtKB-KW"/>
</dbReference>
<evidence type="ECO:0000256" key="7">
    <source>
        <dbReference type="ARBA" id="ARBA00022801"/>
    </source>
</evidence>
<keyword evidence="4" id="KW-0645">Protease</keyword>
<evidence type="ECO:0000259" key="16">
    <source>
        <dbReference type="Pfam" id="PF00905"/>
    </source>
</evidence>
<dbReference type="GO" id="GO:0008955">
    <property type="term" value="F:peptidoglycan glycosyltransferase activity"/>
    <property type="evidence" value="ECO:0007669"/>
    <property type="project" value="UniProtKB-EC"/>
</dbReference>
<keyword evidence="2" id="KW-1003">Cell membrane</keyword>
<dbReference type="GO" id="GO:0006508">
    <property type="term" value="P:proteolysis"/>
    <property type="evidence" value="ECO:0007669"/>
    <property type="project" value="UniProtKB-KW"/>
</dbReference>
<accession>A0A2M8KV87</accession>